<dbReference type="InterPro" id="IPR051908">
    <property type="entry name" value="Ribosomal_N-acetyltransferase"/>
</dbReference>
<evidence type="ECO:0000313" key="2">
    <source>
        <dbReference type="EMBL" id="PWK47249.1"/>
    </source>
</evidence>
<dbReference type="PROSITE" id="PS51186">
    <property type="entry name" value="GNAT"/>
    <property type="match status" value="1"/>
</dbReference>
<dbReference type="SUPFAM" id="SSF55729">
    <property type="entry name" value="Acyl-CoA N-acyltransferases (Nat)"/>
    <property type="match status" value="1"/>
</dbReference>
<dbReference type="RefSeq" id="WP_109594608.1">
    <property type="nucleotide sequence ID" value="NZ_BONA01000050.1"/>
</dbReference>
<dbReference type="GO" id="GO:1990189">
    <property type="term" value="F:protein N-terminal-serine acetyltransferase activity"/>
    <property type="evidence" value="ECO:0007669"/>
    <property type="project" value="TreeGrafter"/>
</dbReference>
<dbReference type="OrthoDB" id="5191051at2"/>
<comment type="caution">
    <text evidence="2">The sequence shown here is derived from an EMBL/GenBank/DDBJ whole genome shotgun (WGS) entry which is preliminary data.</text>
</comment>
<proteinExistence type="predicted"/>
<sequence length="192" mass="20820">MPITNTRFTWPIGDGIVLIPRTPEIAVPYHALLAANHARLAVWSPGIKEPTLEATRTALERSGNAWLAGTRLPLAISIRADNGHRLVGAMNLAIETSAGSAEIGFWIDAAAEGQGVVSRALDAVLGHAFGDLGLHRVEMRTLTTNDRSHRLAERFGFSLEGVLRRAVRFPNGHRDVAVYALLADEFAKATQR</sequence>
<dbReference type="AlphaFoldDB" id="A0A316FFQ5"/>
<dbReference type="EMBL" id="QGGR01000008">
    <property type="protein sequence ID" value="PWK47249.1"/>
    <property type="molecule type" value="Genomic_DNA"/>
</dbReference>
<evidence type="ECO:0000259" key="1">
    <source>
        <dbReference type="PROSITE" id="PS51186"/>
    </source>
</evidence>
<gene>
    <name evidence="2" type="ORF">BC793_108364</name>
</gene>
<dbReference type="Gene3D" id="3.40.630.30">
    <property type="match status" value="1"/>
</dbReference>
<dbReference type="PANTHER" id="PTHR43441:SF10">
    <property type="entry name" value="ACETYLTRANSFERASE"/>
    <property type="match status" value="1"/>
</dbReference>
<keyword evidence="2" id="KW-0808">Transferase</keyword>
<evidence type="ECO:0000313" key="3">
    <source>
        <dbReference type="Proteomes" id="UP000245697"/>
    </source>
</evidence>
<dbReference type="GO" id="GO:0005737">
    <property type="term" value="C:cytoplasm"/>
    <property type="evidence" value="ECO:0007669"/>
    <property type="project" value="TreeGrafter"/>
</dbReference>
<reference evidence="2 3" key="1">
    <citation type="submission" date="2018-05" db="EMBL/GenBank/DDBJ databases">
        <title>Genomic Encyclopedia of Archaeal and Bacterial Type Strains, Phase II (KMG-II): from individual species to whole genera.</title>
        <authorList>
            <person name="Goeker M."/>
        </authorList>
    </citation>
    <scope>NUCLEOTIDE SEQUENCE [LARGE SCALE GENOMIC DNA]</scope>
    <source>
        <strain evidence="2 3">DSM 45184</strain>
    </source>
</reference>
<dbReference type="InterPro" id="IPR016181">
    <property type="entry name" value="Acyl_CoA_acyltransferase"/>
</dbReference>
<dbReference type="Pfam" id="PF13302">
    <property type="entry name" value="Acetyltransf_3"/>
    <property type="match status" value="1"/>
</dbReference>
<name>A0A316FFQ5_9ACTN</name>
<organism evidence="2 3">
    <name type="scientific">Actinoplanes xinjiangensis</name>
    <dbReference type="NCBI Taxonomy" id="512350"/>
    <lineage>
        <taxon>Bacteria</taxon>
        <taxon>Bacillati</taxon>
        <taxon>Actinomycetota</taxon>
        <taxon>Actinomycetes</taxon>
        <taxon>Micromonosporales</taxon>
        <taxon>Micromonosporaceae</taxon>
        <taxon>Actinoplanes</taxon>
    </lineage>
</organism>
<feature type="domain" description="N-acetyltransferase" evidence="1">
    <location>
        <begin position="38"/>
        <end position="185"/>
    </location>
</feature>
<dbReference type="InterPro" id="IPR000182">
    <property type="entry name" value="GNAT_dom"/>
</dbReference>
<keyword evidence="3" id="KW-1185">Reference proteome</keyword>
<dbReference type="Proteomes" id="UP000245697">
    <property type="component" value="Unassembled WGS sequence"/>
</dbReference>
<accession>A0A316FFQ5</accession>
<dbReference type="PANTHER" id="PTHR43441">
    <property type="entry name" value="RIBOSOMAL-PROTEIN-SERINE ACETYLTRANSFERASE"/>
    <property type="match status" value="1"/>
</dbReference>
<dbReference type="GO" id="GO:0008999">
    <property type="term" value="F:protein-N-terminal-alanine acetyltransferase activity"/>
    <property type="evidence" value="ECO:0007669"/>
    <property type="project" value="TreeGrafter"/>
</dbReference>
<protein>
    <submittedName>
        <fullName evidence="2">Ribosomal-protein-serine acetyltransferase</fullName>
    </submittedName>
</protein>